<keyword evidence="1" id="KW-0812">Transmembrane</keyword>
<keyword evidence="3" id="KW-1185">Reference proteome</keyword>
<evidence type="ECO:0008006" key="4">
    <source>
        <dbReference type="Google" id="ProtNLM"/>
    </source>
</evidence>
<accession>A0ABX1NNH8</accession>
<comment type="caution">
    <text evidence="2">The sequence shown here is derived from an EMBL/GenBank/DDBJ whole genome shotgun (WGS) entry which is preliminary data.</text>
</comment>
<gene>
    <name evidence="2" type="ORF">GPA27_25795</name>
</gene>
<organism evidence="2 3">
    <name type="scientific">Aromatoleum toluolicum</name>
    <dbReference type="NCBI Taxonomy" id="90060"/>
    <lineage>
        <taxon>Bacteria</taxon>
        <taxon>Pseudomonadati</taxon>
        <taxon>Pseudomonadota</taxon>
        <taxon>Betaproteobacteria</taxon>
        <taxon>Rhodocyclales</taxon>
        <taxon>Rhodocyclaceae</taxon>
        <taxon>Aromatoleum</taxon>
    </lineage>
</organism>
<keyword evidence="1" id="KW-1133">Transmembrane helix</keyword>
<feature type="transmembrane region" description="Helical" evidence="1">
    <location>
        <begin position="66"/>
        <end position="88"/>
    </location>
</feature>
<sequence>MATDLSLRSILLEKLNRLINPAFEWKFTWTLLIAGLALIGYQRLVQLAGSIEIIRPEARIKLELSSGADVALSALGIVLVLLSCLFFYKLKFLSNVDKNRYKNLSAAAKDLRKLMEENRRIFLSFGPNSSAGSTGDIRHDPSTWQKLRRDTICPNNQNIKNILTSLDKISAVEKPLVEKMVSHIEAFEHHCKNPGYDYRENQFPREFADLISAYCARANRRTNKVQAYAAWLRERVDGLNVVEQAHIFGSALFGEETSDVDLVVKSPASDISEVRHQSDLWKQVAADFFAKFNLRLHTVVFSQLESDSYAEFISKIGQRKKVI</sequence>
<evidence type="ECO:0000313" key="3">
    <source>
        <dbReference type="Proteomes" id="UP000634522"/>
    </source>
</evidence>
<feature type="transmembrane region" description="Helical" evidence="1">
    <location>
        <begin position="27"/>
        <end position="45"/>
    </location>
</feature>
<dbReference type="Proteomes" id="UP000634522">
    <property type="component" value="Unassembled WGS sequence"/>
</dbReference>
<keyword evidence="1" id="KW-0472">Membrane</keyword>
<dbReference type="EMBL" id="WTVS01000100">
    <property type="protein sequence ID" value="NMG00800.1"/>
    <property type="molecule type" value="Genomic_DNA"/>
</dbReference>
<protein>
    <recommendedName>
        <fullName evidence="4">Polymerase nucleotidyl transferase domain-containing protein</fullName>
    </recommendedName>
</protein>
<name>A0ABX1NNH8_9RHOO</name>
<proteinExistence type="predicted"/>
<evidence type="ECO:0000256" key="1">
    <source>
        <dbReference type="SAM" id="Phobius"/>
    </source>
</evidence>
<evidence type="ECO:0000313" key="2">
    <source>
        <dbReference type="EMBL" id="NMG00800.1"/>
    </source>
</evidence>
<reference evidence="2 3" key="1">
    <citation type="submission" date="2019-12" db="EMBL/GenBank/DDBJ databases">
        <title>Comparative genomics gives insights into the taxonomy of the Azoarcus-Aromatoleum group and reveals separate origins of nif in the plant-associated Azoarcus and non-plant-associated Aromatoleum sub-groups.</title>
        <authorList>
            <person name="Lafos M."/>
            <person name="Maluk M."/>
            <person name="Batista M."/>
            <person name="Junghare M."/>
            <person name="Carmona M."/>
            <person name="Faoro H."/>
            <person name="Cruz L.M."/>
            <person name="Battistoni F."/>
            <person name="De Souza E."/>
            <person name="Pedrosa F."/>
            <person name="Chen W.-M."/>
            <person name="Poole P.S."/>
            <person name="Dixon R.A."/>
            <person name="James E.K."/>
        </authorList>
    </citation>
    <scope>NUCLEOTIDE SEQUENCE [LARGE SCALE GENOMIC DNA]</scope>
    <source>
        <strain evidence="2 3">T</strain>
    </source>
</reference>